<dbReference type="EnsemblMetazoa" id="XM_011668997">
    <property type="protein sequence ID" value="XP_011667299"/>
    <property type="gene ID" value="LOC105439709"/>
</dbReference>
<evidence type="ECO:0000256" key="7">
    <source>
        <dbReference type="ARBA" id="ARBA00023170"/>
    </source>
</evidence>
<protein>
    <recommendedName>
        <fullName evidence="10">G-protein coupled receptors family 1 profile domain-containing protein</fullName>
    </recommendedName>
</protein>
<keyword evidence="3 9" id="KW-0812">Transmembrane</keyword>
<comment type="subcellular location">
    <subcellularLocation>
        <location evidence="1">Cell membrane</location>
        <topology evidence="1">Multi-pass membrane protein</topology>
    </subcellularLocation>
</comment>
<dbReference type="Gene3D" id="1.20.1070.10">
    <property type="entry name" value="Rhodopsin 7-helix transmembrane proteins"/>
    <property type="match status" value="1"/>
</dbReference>
<evidence type="ECO:0000256" key="2">
    <source>
        <dbReference type="ARBA" id="ARBA00022475"/>
    </source>
</evidence>
<keyword evidence="4 9" id="KW-1133">Transmembrane helix</keyword>
<feature type="transmembrane region" description="Helical" evidence="9">
    <location>
        <begin position="106"/>
        <end position="125"/>
    </location>
</feature>
<sequence>MTTVGYADPAILQFANGTLVTVSPLVSILTKILPGLVAVFCTVGLLCNGFIILLLLTYSNMKTLANTFIFNLALADFFFMFTFPFLGHQMWRSEWIFGRVMCKILIPYDTMTQFTVVFFLVVMGFDRYLAICHPIRSMHYRTIFNGRVVSVGVWICSFLVSLPVWIYTDQITYIGNGQKVHLCLALATKQDEDVNNFNWWIIYTLFFDFCAPLTVIFICYFLIIWSLRHSPLQDIRNTSRRASRKVAVLVICIVFVFVSCFLPFFIVQFIQSQLDPSQFTDSLLLAYIISWFLMYSHSIINPVVYTMLGENFRQNLPRLCRSIFRRKKLNSRQSSMRTSSMYLRRSRSSIKSCNSSTDGMGRIHTNGYLSISPKIAITHLPKRLPPEDPV</sequence>
<dbReference type="KEGG" id="spu:115920003"/>
<dbReference type="FunFam" id="1.20.1070.10:FF:000747">
    <property type="entry name" value="Alkaline phosphatase"/>
    <property type="match status" value="1"/>
</dbReference>
<feature type="transmembrane region" description="Helical" evidence="9">
    <location>
        <begin position="246"/>
        <end position="270"/>
    </location>
</feature>
<dbReference type="GO" id="GO:0042923">
    <property type="term" value="F:neuropeptide binding"/>
    <property type="evidence" value="ECO:0000318"/>
    <property type="project" value="GO_Central"/>
</dbReference>
<evidence type="ECO:0000256" key="5">
    <source>
        <dbReference type="ARBA" id="ARBA00023040"/>
    </source>
</evidence>
<dbReference type="EnsemblMetazoa" id="XM_030974816">
    <property type="protein sequence ID" value="XP_030830676"/>
    <property type="gene ID" value="LOC115920003"/>
</dbReference>
<keyword evidence="12" id="KW-1185">Reference proteome</keyword>
<feature type="transmembrane region" description="Helical" evidence="9">
    <location>
        <begin position="146"/>
        <end position="167"/>
    </location>
</feature>
<dbReference type="OrthoDB" id="6076970at2759"/>
<feature type="transmembrane region" description="Helical" evidence="9">
    <location>
        <begin position="282"/>
        <end position="308"/>
    </location>
</feature>
<keyword evidence="6 9" id="KW-0472">Membrane</keyword>
<dbReference type="InterPro" id="IPR000276">
    <property type="entry name" value="GPCR_Rhodpsn"/>
</dbReference>
<dbReference type="AlphaFoldDB" id="A0A7M7N436"/>
<dbReference type="Pfam" id="PF00001">
    <property type="entry name" value="7tm_1"/>
    <property type="match status" value="1"/>
</dbReference>
<reference evidence="12" key="1">
    <citation type="submission" date="2015-02" db="EMBL/GenBank/DDBJ databases">
        <title>Genome sequencing for Strongylocentrotus purpuratus.</title>
        <authorList>
            <person name="Murali S."/>
            <person name="Liu Y."/>
            <person name="Vee V."/>
            <person name="English A."/>
            <person name="Wang M."/>
            <person name="Skinner E."/>
            <person name="Han Y."/>
            <person name="Muzny D.M."/>
            <person name="Worley K.C."/>
            <person name="Gibbs R.A."/>
        </authorList>
    </citation>
    <scope>NUCLEOTIDE SEQUENCE</scope>
</reference>
<feature type="transmembrane region" description="Helical" evidence="9">
    <location>
        <begin position="68"/>
        <end position="86"/>
    </location>
</feature>
<dbReference type="Proteomes" id="UP000007110">
    <property type="component" value="Unassembled WGS sequence"/>
</dbReference>
<proteinExistence type="predicted"/>
<dbReference type="PANTHER" id="PTHR24229">
    <property type="entry name" value="NEUROPEPTIDES RECEPTOR"/>
    <property type="match status" value="1"/>
</dbReference>
<dbReference type="PANTHER" id="PTHR24229:SF40">
    <property type="entry name" value="ALLATOSTATIN C RECEPTOR 1-RELATED"/>
    <property type="match status" value="1"/>
</dbReference>
<dbReference type="GeneID" id="115920003"/>
<dbReference type="PRINTS" id="PR00237">
    <property type="entry name" value="GPCRRHODOPSN"/>
</dbReference>
<evidence type="ECO:0000256" key="6">
    <source>
        <dbReference type="ARBA" id="ARBA00023136"/>
    </source>
</evidence>
<evidence type="ECO:0000313" key="12">
    <source>
        <dbReference type="Proteomes" id="UP000007110"/>
    </source>
</evidence>
<keyword evidence="7" id="KW-0675">Receptor</keyword>
<dbReference type="RefSeq" id="XP_030830676.1">
    <property type="nucleotide sequence ID" value="XM_030974816.1"/>
</dbReference>
<dbReference type="SUPFAM" id="SSF81321">
    <property type="entry name" value="Family A G protein-coupled receptor-like"/>
    <property type="match status" value="1"/>
</dbReference>
<keyword evidence="8" id="KW-0807">Transducer</keyword>
<feature type="domain" description="G-protein coupled receptors family 1 profile" evidence="10">
    <location>
        <begin position="47"/>
        <end position="305"/>
    </location>
</feature>
<dbReference type="PROSITE" id="PS50262">
    <property type="entry name" value="G_PROTEIN_RECEP_F1_2"/>
    <property type="match status" value="1"/>
</dbReference>
<evidence type="ECO:0000256" key="9">
    <source>
        <dbReference type="SAM" id="Phobius"/>
    </source>
</evidence>
<evidence type="ECO:0000256" key="3">
    <source>
        <dbReference type="ARBA" id="ARBA00022692"/>
    </source>
</evidence>
<evidence type="ECO:0000259" key="10">
    <source>
        <dbReference type="PROSITE" id="PS50262"/>
    </source>
</evidence>
<dbReference type="GeneID" id="105439709"/>
<evidence type="ECO:0000256" key="8">
    <source>
        <dbReference type="ARBA" id="ARBA00023224"/>
    </source>
</evidence>
<dbReference type="KEGG" id="spu:105439709"/>
<accession>A0A7M7N436</accession>
<keyword evidence="2" id="KW-1003">Cell membrane</keyword>
<dbReference type="GO" id="GO:0005886">
    <property type="term" value="C:plasma membrane"/>
    <property type="evidence" value="ECO:0000318"/>
    <property type="project" value="GO_Central"/>
</dbReference>
<dbReference type="InterPro" id="IPR017452">
    <property type="entry name" value="GPCR_Rhodpsn_7TM"/>
</dbReference>
<name>A0A7M7N436_STRPU</name>
<organism evidence="11 12">
    <name type="scientific">Strongylocentrotus purpuratus</name>
    <name type="common">Purple sea urchin</name>
    <dbReference type="NCBI Taxonomy" id="7668"/>
    <lineage>
        <taxon>Eukaryota</taxon>
        <taxon>Metazoa</taxon>
        <taxon>Echinodermata</taxon>
        <taxon>Eleutherozoa</taxon>
        <taxon>Echinozoa</taxon>
        <taxon>Echinoidea</taxon>
        <taxon>Euechinoidea</taxon>
        <taxon>Echinacea</taxon>
        <taxon>Camarodonta</taxon>
        <taxon>Echinidea</taxon>
        <taxon>Strongylocentrotidae</taxon>
        <taxon>Strongylocentrotus</taxon>
    </lineage>
</organism>
<dbReference type="GO" id="GO:0004930">
    <property type="term" value="F:G protein-coupled receptor activity"/>
    <property type="evidence" value="ECO:0000318"/>
    <property type="project" value="GO_Central"/>
</dbReference>
<evidence type="ECO:0000256" key="4">
    <source>
        <dbReference type="ARBA" id="ARBA00022989"/>
    </source>
</evidence>
<keyword evidence="5" id="KW-0297">G-protein coupled receptor</keyword>
<dbReference type="RefSeq" id="XP_011667299.1">
    <property type="nucleotide sequence ID" value="XM_011668997.2"/>
</dbReference>
<reference evidence="11" key="2">
    <citation type="submission" date="2021-01" db="UniProtKB">
        <authorList>
            <consortium name="EnsemblMetazoa"/>
        </authorList>
    </citation>
    <scope>IDENTIFICATION</scope>
</reference>
<dbReference type="InParanoid" id="A0A7M7N436"/>
<evidence type="ECO:0000313" key="11">
    <source>
        <dbReference type="EnsemblMetazoa" id="XP_030830676"/>
    </source>
</evidence>
<feature type="transmembrane region" description="Helical" evidence="9">
    <location>
        <begin position="200"/>
        <end position="225"/>
    </location>
</feature>
<dbReference type="OMA" id="RYFAICL"/>
<evidence type="ECO:0000256" key="1">
    <source>
        <dbReference type="ARBA" id="ARBA00004651"/>
    </source>
</evidence>
<dbReference type="GO" id="GO:0007218">
    <property type="term" value="P:neuropeptide signaling pathway"/>
    <property type="evidence" value="ECO:0000318"/>
    <property type="project" value="GO_Central"/>
</dbReference>
<feature type="transmembrane region" description="Helical" evidence="9">
    <location>
        <begin position="32"/>
        <end position="56"/>
    </location>
</feature>
<dbReference type="GO" id="GO:0043005">
    <property type="term" value="C:neuron projection"/>
    <property type="evidence" value="ECO:0000318"/>
    <property type="project" value="GO_Central"/>
</dbReference>